<organism evidence="3 4">
    <name type="scientific">Lachnellula arida</name>
    <dbReference type="NCBI Taxonomy" id="1316785"/>
    <lineage>
        <taxon>Eukaryota</taxon>
        <taxon>Fungi</taxon>
        <taxon>Dikarya</taxon>
        <taxon>Ascomycota</taxon>
        <taxon>Pezizomycotina</taxon>
        <taxon>Leotiomycetes</taxon>
        <taxon>Helotiales</taxon>
        <taxon>Lachnaceae</taxon>
        <taxon>Lachnellula</taxon>
    </lineage>
</organism>
<dbReference type="GO" id="GO:0001402">
    <property type="term" value="P:signal transduction involved in filamentous growth"/>
    <property type="evidence" value="ECO:0007669"/>
    <property type="project" value="TreeGrafter"/>
</dbReference>
<keyword evidence="2" id="KW-0812">Transmembrane</keyword>
<keyword evidence="2" id="KW-0472">Membrane</keyword>
<keyword evidence="2" id="KW-1133">Transmembrane helix</keyword>
<feature type="transmembrane region" description="Helical" evidence="2">
    <location>
        <begin position="553"/>
        <end position="574"/>
    </location>
</feature>
<feature type="compositionally biased region" description="Low complexity" evidence="1">
    <location>
        <begin position="202"/>
        <end position="226"/>
    </location>
</feature>
<dbReference type="PANTHER" id="PTHR35778:SF1">
    <property type="entry name" value="SIGNALING MUCIN HKR1-RELATED"/>
    <property type="match status" value="1"/>
</dbReference>
<dbReference type="EMBL" id="QGMF01001210">
    <property type="protein sequence ID" value="TVY12918.1"/>
    <property type="molecule type" value="Genomic_DNA"/>
</dbReference>
<comment type="caution">
    <text evidence="3">The sequence shown here is derived from an EMBL/GenBank/DDBJ whole genome shotgun (WGS) entry which is preliminary data.</text>
</comment>
<sequence length="655" mass="63483">TGGSTAASASSTDSGILPAVGSLLSSVGSGVTSALGSAPTIISGNSVLSNPTLTGTAPVTAASASGSASDSGILSSLVGGLSSDLLPTTVSGATGSGSSSVDSAGASATSPISGSSAGTTALASILSSILASPTSNLLPTGSSLSNIGSILTGGSSTTNDTSVSATGSGSLTSPLGSIITPTTSGHGISSTGSAPASGVTFSSGSPSGITGPSASLPTSLSGSSTANATEIGTGSVSGSGASQTVLSAPTSSGKSTNTATHSLSGSAIVGSGSSVSTSSAISDASTVNASTPASIATAPTTTPSAPAITSAPATAPVSPTVVASTTALASPSTKAPETILPSSTNTFTSMWLPQTIIANSQSPSSSLGQAPLPTGIPAQLPRIITNPNATSTPPEGMTAVQLGFLFELNYEFVISNPLSSAQIFMFLPTGVADGLELHEEQVILHSLYPLDTTAKLGFITTAAVAYIPENMVDTLRLNLGTPSSILYNNPDSTVNALVNYLNPTIPLIPGAGAGDDSTSGTGAGSSPTNTAGNNDVFNTSSQNTSAGVKGTTAGIAMACVGGASAYGAAMFLLARRYKKRKQAHRRTSSVASHAEMRQSSSPGMLGSADIFMSGGRLSPGGTTNDRHSRGSGGGNSARTQQISAPMMAENSLGWN</sequence>
<feature type="non-terminal residue" evidence="3">
    <location>
        <position position="1"/>
    </location>
</feature>
<feature type="compositionally biased region" description="Low complexity" evidence="1">
    <location>
        <begin position="164"/>
        <end position="193"/>
    </location>
</feature>
<dbReference type="Proteomes" id="UP000469559">
    <property type="component" value="Unassembled WGS sequence"/>
</dbReference>
<dbReference type="GO" id="GO:0030427">
    <property type="term" value="C:site of polarized growth"/>
    <property type="evidence" value="ECO:0007669"/>
    <property type="project" value="TreeGrafter"/>
</dbReference>
<evidence type="ECO:0008006" key="5">
    <source>
        <dbReference type="Google" id="ProtNLM"/>
    </source>
</evidence>
<evidence type="ECO:0000256" key="1">
    <source>
        <dbReference type="SAM" id="MobiDB-lite"/>
    </source>
</evidence>
<keyword evidence="4" id="KW-1185">Reference proteome</keyword>
<dbReference type="GO" id="GO:0030010">
    <property type="term" value="P:establishment of cell polarity"/>
    <property type="evidence" value="ECO:0007669"/>
    <property type="project" value="TreeGrafter"/>
</dbReference>
<name>A0A8T9AYU3_9HELO</name>
<dbReference type="GO" id="GO:0005034">
    <property type="term" value="F:osmosensor activity"/>
    <property type="evidence" value="ECO:0007669"/>
    <property type="project" value="InterPro"/>
</dbReference>
<gene>
    <name evidence="3" type="ORF">LARI1_G009355</name>
</gene>
<dbReference type="PANTHER" id="PTHR35778">
    <property type="entry name" value="SIGNALING MUCIN HKR1-RELATED"/>
    <property type="match status" value="1"/>
</dbReference>
<dbReference type="GO" id="GO:0005886">
    <property type="term" value="C:plasma membrane"/>
    <property type="evidence" value="ECO:0007669"/>
    <property type="project" value="InterPro"/>
</dbReference>
<dbReference type="AlphaFoldDB" id="A0A8T9AYU3"/>
<evidence type="ECO:0000313" key="4">
    <source>
        <dbReference type="Proteomes" id="UP000469559"/>
    </source>
</evidence>
<dbReference type="InterPro" id="IPR039295">
    <property type="entry name" value="MSB2"/>
</dbReference>
<dbReference type="GO" id="GO:0009986">
    <property type="term" value="C:cell surface"/>
    <property type="evidence" value="ECO:0007669"/>
    <property type="project" value="TreeGrafter"/>
</dbReference>
<feature type="region of interest" description="Disordered" evidence="1">
    <location>
        <begin position="583"/>
        <end position="655"/>
    </location>
</feature>
<feature type="region of interest" description="Disordered" evidence="1">
    <location>
        <begin position="512"/>
        <end position="535"/>
    </location>
</feature>
<feature type="region of interest" description="Disordered" evidence="1">
    <location>
        <begin position="92"/>
        <end position="114"/>
    </location>
</feature>
<proteinExistence type="predicted"/>
<feature type="region of interest" description="Disordered" evidence="1">
    <location>
        <begin position="155"/>
        <end position="314"/>
    </location>
</feature>
<protein>
    <recommendedName>
        <fullName evidence="5">Signaling mucin MSB2</fullName>
    </recommendedName>
</protein>
<dbReference type="GO" id="GO:0007232">
    <property type="term" value="P:osmosensory signaling pathway via Sho1 osmosensor"/>
    <property type="evidence" value="ECO:0007669"/>
    <property type="project" value="InterPro"/>
</dbReference>
<feature type="compositionally biased region" description="Low complexity" evidence="1">
    <location>
        <begin position="514"/>
        <end position="532"/>
    </location>
</feature>
<reference evidence="3 4" key="1">
    <citation type="submission" date="2018-05" db="EMBL/GenBank/DDBJ databases">
        <title>Whole genome sequencing for identification of molecular markers to develop diagnostic detection tools for the regulated plant pathogen Lachnellula willkommii.</title>
        <authorList>
            <person name="Giroux E."/>
            <person name="Bilodeau G."/>
        </authorList>
    </citation>
    <scope>NUCLEOTIDE SEQUENCE [LARGE SCALE GENOMIC DNA]</scope>
    <source>
        <strain evidence="3 4">CBS 203.66</strain>
    </source>
</reference>
<dbReference type="GO" id="GO:0031505">
    <property type="term" value="P:fungal-type cell wall organization"/>
    <property type="evidence" value="ECO:0007669"/>
    <property type="project" value="TreeGrafter"/>
</dbReference>
<evidence type="ECO:0000256" key="2">
    <source>
        <dbReference type="SAM" id="Phobius"/>
    </source>
</evidence>
<evidence type="ECO:0000313" key="3">
    <source>
        <dbReference type="EMBL" id="TVY12918.1"/>
    </source>
</evidence>
<feature type="non-terminal residue" evidence="3">
    <location>
        <position position="655"/>
    </location>
</feature>
<feature type="compositionally biased region" description="Low complexity" evidence="1">
    <location>
        <begin position="262"/>
        <end position="314"/>
    </location>
</feature>
<dbReference type="GO" id="GO:0006972">
    <property type="term" value="P:hyperosmotic response"/>
    <property type="evidence" value="ECO:0007669"/>
    <property type="project" value="TreeGrafter"/>
</dbReference>
<dbReference type="GO" id="GO:0005576">
    <property type="term" value="C:extracellular region"/>
    <property type="evidence" value="ECO:0007669"/>
    <property type="project" value="TreeGrafter"/>
</dbReference>
<dbReference type="OrthoDB" id="3366093at2759"/>
<accession>A0A8T9AYU3</accession>
<feature type="compositionally biased region" description="Polar residues" evidence="1">
    <location>
        <begin position="227"/>
        <end position="261"/>
    </location>
</feature>